<evidence type="ECO:0000313" key="2">
    <source>
        <dbReference type="Proteomes" id="UP000190449"/>
    </source>
</evidence>
<reference evidence="1 2" key="1">
    <citation type="submission" date="2017-02" db="EMBL/GenBank/DDBJ databases">
        <authorList>
            <person name="Peterson S.W."/>
        </authorList>
    </citation>
    <scope>NUCLEOTIDE SEQUENCE [LARGE SCALE GENOMIC DNA]</scope>
    <source>
        <strain evidence="1 2">ATCC 43854</strain>
    </source>
</reference>
<organism evidence="1 2">
    <name type="scientific">Fibrobacter intestinalis</name>
    <dbReference type="NCBI Taxonomy" id="28122"/>
    <lineage>
        <taxon>Bacteria</taxon>
        <taxon>Pseudomonadati</taxon>
        <taxon>Fibrobacterota</taxon>
        <taxon>Fibrobacteria</taxon>
        <taxon>Fibrobacterales</taxon>
        <taxon>Fibrobacteraceae</taxon>
        <taxon>Fibrobacter</taxon>
    </lineage>
</organism>
<gene>
    <name evidence="1" type="ORF">SAMN02745108_01247</name>
</gene>
<dbReference type="STRING" id="28122.SAMN02745108_01247"/>
<dbReference type="AlphaFoldDB" id="A0A1T4MG44"/>
<feature type="non-terminal residue" evidence="1">
    <location>
        <position position="1"/>
    </location>
</feature>
<accession>A0A1T4MG44</accession>
<name>A0A1T4MG44_9BACT</name>
<dbReference type="EMBL" id="FUWU01000018">
    <property type="protein sequence ID" value="SJZ65817.1"/>
    <property type="molecule type" value="Genomic_DNA"/>
</dbReference>
<evidence type="ECO:0000313" key="1">
    <source>
        <dbReference type="EMBL" id="SJZ65817.1"/>
    </source>
</evidence>
<protein>
    <submittedName>
        <fullName evidence="1">Uncharacterized protein</fullName>
    </submittedName>
</protein>
<dbReference type="Proteomes" id="UP000190449">
    <property type="component" value="Unassembled WGS sequence"/>
</dbReference>
<sequence>AFNFKRAMRRFFALLEWLYFFLPSVERNEQKMRTSLSYVRKVTF</sequence>
<proteinExistence type="predicted"/>